<dbReference type="GeneID" id="43602475"/>
<dbReference type="InterPro" id="IPR001452">
    <property type="entry name" value="SH3_domain"/>
</dbReference>
<dbReference type="EMBL" id="NPIC01000012">
    <property type="protein sequence ID" value="RDL31417.1"/>
    <property type="molecule type" value="Genomic_DNA"/>
</dbReference>
<feature type="domain" description="SH3" evidence="4">
    <location>
        <begin position="715"/>
        <end position="780"/>
    </location>
</feature>
<name>A0A370TBK4_9HELO</name>
<feature type="compositionally biased region" description="Polar residues" evidence="3">
    <location>
        <begin position="328"/>
        <end position="356"/>
    </location>
</feature>
<organism evidence="5 6">
    <name type="scientific">Venustampulla echinocandica</name>
    <dbReference type="NCBI Taxonomy" id="2656787"/>
    <lineage>
        <taxon>Eukaryota</taxon>
        <taxon>Fungi</taxon>
        <taxon>Dikarya</taxon>
        <taxon>Ascomycota</taxon>
        <taxon>Pezizomycotina</taxon>
        <taxon>Leotiomycetes</taxon>
        <taxon>Helotiales</taxon>
        <taxon>Pleuroascaceae</taxon>
        <taxon>Venustampulla</taxon>
    </lineage>
</organism>
<keyword evidence="1 2" id="KW-0728">SH3 domain</keyword>
<feature type="region of interest" description="Disordered" evidence="3">
    <location>
        <begin position="288"/>
        <end position="386"/>
    </location>
</feature>
<dbReference type="AlphaFoldDB" id="A0A370TBK4"/>
<evidence type="ECO:0000256" key="1">
    <source>
        <dbReference type="ARBA" id="ARBA00022443"/>
    </source>
</evidence>
<feature type="region of interest" description="Disordered" evidence="3">
    <location>
        <begin position="636"/>
        <end position="656"/>
    </location>
</feature>
<feature type="compositionally biased region" description="Low complexity" evidence="3">
    <location>
        <begin position="222"/>
        <end position="231"/>
    </location>
</feature>
<dbReference type="PROSITE" id="PS50002">
    <property type="entry name" value="SH3"/>
    <property type="match status" value="1"/>
</dbReference>
<sequence length="875" mass="97644">MNADFETPIKSILKTIESAIKLARRVTRSADLAPADQGRLISESAQELQAALEQSSKAIKDAYAQSFGICGESFTQPLREDAAIQTRLKDLRIGLIDQIDQCNDFDDDLDLFDPAGFADIQHQAQKCGEECISIFHDLRDAHFTACLGSFRPEQEVRNRSGFAATKQSPEIDMRSQLPPTPSETPRSSHIAHMQVATPPLSVPLKPRSPWSIESPSQFDLGASRPVPCAAPVRRRPVPEPSPASSPLKPEGQFTPWIPDEIVHSRISTNDEFLERRRQSRILFQNEIQRSISPTTTTERRVSEASSNKMMVERPTVSPSSMGERHSRTSSSGYDSLITGQRSQGQFSQGTRSSRGSSVLHDRQAQKMESQELISPQTPFQTTPFSPVNERRISNHTEIWSADPIAPQAHPHASEIESGLEVVMNNNINYDTEKMLVEEPVYTRTTPTTSMKSIDHHMRHDTSFYKFGGFCVGAKAMVRGETGFKVVKRPSGHYSATVSARCIKCSYEVGWNDVEKDRLLQRDGIYGNCGIRWRQRFISKCHVKSGSIEEPLYACIFCIEEGKTVEEHDATVFFSVGQLFSHLAKHPRPLPNVAGITTLYGFQPPEALDFDLHFTTTEPRLSQYNMMEIASKVSTRPSAHAISTHRPKPSVRAARDPDGNQSIHFAAGAKIVGITFPERFGGQWCFGYHDGGRGCFPADKIMLAMPVKEDILMNPQSTLSAIARWDFKPKDAKDGGWLKFSKGDKLTCIGYTFQDQWCWSGQTSKGKWGIFPSSFVKDLKDTIFIQRPGTMKSQGSVRSGSGFGSIMGLGRKSSKNHERTNSMLSNGSHMWGVGRVDVIGRWIPICDDVDGVSWDTNNPQGIGVWDEWNHEKYHGR</sequence>
<dbReference type="Proteomes" id="UP000254866">
    <property type="component" value="Unassembled WGS sequence"/>
</dbReference>
<dbReference type="STRING" id="2656787.A0A370TBK4"/>
<evidence type="ECO:0000313" key="5">
    <source>
        <dbReference type="EMBL" id="RDL31417.1"/>
    </source>
</evidence>
<feature type="compositionally biased region" description="Basic and acidic residues" evidence="3">
    <location>
        <begin position="359"/>
        <end position="369"/>
    </location>
</feature>
<keyword evidence="6" id="KW-1185">Reference proteome</keyword>
<evidence type="ECO:0000256" key="2">
    <source>
        <dbReference type="PROSITE-ProRule" id="PRU00192"/>
    </source>
</evidence>
<dbReference type="SUPFAM" id="SSF50044">
    <property type="entry name" value="SH3-domain"/>
    <property type="match status" value="1"/>
</dbReference>
<accession>A0A370TBK4</accession>
<feature type="region of interest" description="Disordered" evidence="3">
    <location>
        <begin position="157"/>
        <end position="190"/>
    </location>
</feature>
<dbReference type="SMART" id="SM00326">
    <property type="entry name" value="SH3"/>
    <property type="match status" value="1"/>
</dbReference>
<protein>
    <recommendedName>
        <fullName evidence="4">SH3 domain-containing protein</fullName>
    </recommendedName>
</protein>
<reference evidence="5 6" key="1">
    <citation type="journal article" date="2018" name="IMA Fungus">
        <title>IMA Genome-F 9: Draft genome sequence of Annulohypoxylon stygium, Aspergillus mulundensis, Berkeleyomyces basicola (syn. Thielaviopsis basicola), Ceratocystis smalleyi, two Cercospora beticola strains, Coleophoma cylindrospora, Fusarium fracticaudum, Phialophora cf. hyalina, and Morchella septimelata.</title>
        <authorList>
            <person name="Wingfield B.D."/>
            <person name="Bills G.F."/>
            <person name="Dong Y."/>
            <person name="Huang W."/>
            <person name="Nel W.J."/>
            <person name="Swalarsk-Parry B.S."/>
            <person name="Vaghefi N."/>
            <person name="Wilken P.M."/>
            <person name="An Z."/>
            <person name="de Beer Z.W."/>
            <person name="De Vos L."/>
            <person name="Chen L."/>
            <person name="Duong T.A."/>
            <person name="Gao Y."/>
            <person name="Hammerbacher A."/>
            <person name="Kikkert J.R."/>
            <person name="Li Y."/>
            <person name="Li H."/>
            <person name="Li K."/>
            <person name="Li Q."/>
            <person name="Liu X."/>
            <person name="Ma X."/>
            <person name="Naidoo K."/>
            <person name="Pethybridge S.J."/>
            <person name="Sun J."/>
            <person name="Steenkamp E.T."/>
            <person name="van der Nest M.A."/>
            <person name="van Wyk S."/>
            <person name="Wingfield M.J."/>
            <person name="Xiong C."/>
            <person name="Yue Q."/>
            <person name="Zhang X."/>
        </authorList>
    </citation>
    <scope>NUCLEOTIDE SEQUENCE [LARGE SCALE GENOMIC DNA]</scope>
    <source>
        <strain evidence="5 6">BP 5553</strain>
    </source>
</reference>
<gene>
    <name evidence="5" type="ORF">BP5553_09626</name>
</gene>
<dbReference type="InterPro" id="IPR036028">
    <property type="entry name" value="SH3-like_dom_sf"/>
</dbReference>
<evidence type="ECO:0000256" key="3">
    <source>
        <dbReference type="SAM" id="MobiDB-lite"/>
    </source>
</evidence>
<dbReference type="RefSeq" id="XP_031865548.1">
    <property type="nucleotide sequence ID" value="XM_032018249.1"/>
</dbReference>
<proteinExistence type="predicted"/>
<feature type="region of interest" description="Disordered" evidence="3">
    <location>
        <begin position="213"/>
        <end position="256"/>
    </location>
</feature>
<feature type="compositionally biased region" description="Low complexity" evidence="3">
    <location>
        <begin position="374"/>
        <end position="386"/>
    </location>
</feature>
<evidence type="ECO:0000313" key="6">
    <source>
        <dbReference type="Proteomes" id="UP000254866"/>
    </source>
</evidence>
<dbReference type="Gene3D" id="2.30.30.40">
    <property type="entry name" value="SH3 Domains"/>
    <property type="match status" value="1"/>
</dbReference>
<dbReference type="OrthoDB" id="5243589at2759"/>
<evidence type="ECO:0000259" key="4">
    <source>
        <dbReference type="PROSITE" id="PS50002"/>
    </source>
</evidence>
<comment type="caution">
    <text evidence="5">The sequence shown here is derived from an EMBL/GenBank/DDBJ whole genome shotgun (WGS) entry which is preliminary data.</text>
</comment>